<feature type="signal peptide" evidence="1">
    <location>
        <begin position="1"/>
        <end position="22"/>
    </location>
</feature>
<accession>A0ABN8S8H9</accession>
<keyword evidence="1" id="KW-0732">Signal</keyword>
<feature type="non-terminal residue" evidence="2">
    <location>
        <position position="139"/>
    </location>
</feature>
<keyword evidence="3" id="KW-1185">Reference proteome</keyword>
<proteinExistence type="predicted"/>
<name>A0ABN8S8H9_9CNID</name>
<dbReference type="EMBL" id="CALNXK010000571">
    <property type="protein sequence ID" value="CAH3187824.1"/>
    <property type="molecule type" value="Genomic_DNA"/>
</dbReference>
<feature type="chain" id="PRO_5047317506" evidence="1">
    <location>
        <begin position="23"/>
        <end position="139"/>
    </location>
</feature>
<gene>
    <name evidence="2" type="ORF">PLOB_00038479</name>
</gene>
<evidence type="ECO:0000313" key="2">
    <source>
        <dbReference type="EMBL" id="CAH3187824.1"/>
    </source>
</evidence>
<organism evidence="2 3">
    <name type="scientific">Porites lobata</name>
    <dbReference type="NCBI Taxonomy" id="104759"/>
    <lineage>
        <taxon>Eukaryota</taxon>
        <taxon>Metazoa</taxon>
        <taxon>Cnidaria</taxon>
        <taxon>Anthozoa</taxon>
        <taxon>Hexacorallia</taxon>
        <taxon>Scleractinia</taxon>
        <taxon>Fungiina</taxon>
        <taxon>Poritidae</taxon>
        <taxon>Porites</taxon>
    </lineage>
</organism>
<protein>
    <submittedName>
        <fullName evidence="2">Uncharacterized protein</fullName>
    </submittedName>
</protein>
<evidence type="ECO:0000256" key="1">
    <source>
        <dbReference type="SAM" id="SignalP"/>
    </source>
</evidence>
<sequence>MHYWFLIKTIIIIIIINQGKDGFLVDPDPDLIYPKRKLAKQNESAATNTATSSVITFSTANNFSFPQHGWGINFEKMPLFTKAEMNRFISNSGKRLGSTHHSEGKDILEDEYLKNSECTSDDKRFSFRCKCHHSFRKND</sequence>
<reference evidence="2 3" key="1">
    <citation type="submission" date="2022-05" db="EMBL/GenBank/DDBJ databases">
        <authorList>
            <consortium name="Genoscope - CEA"/>
            <person name="William W."/>
        </authorList>
    </citation>
    <scope>NUCLEOTIDE SEQUENCE [LARGE SCALE GENOMIC DNA]</scope>
</reference>
<comment type="caution">
    <text evidence="2">The sequence shown here is derived from an EMBL/GenBank/DDBJ whole genome shotgun (WGS) entry which is preliminary data.</text>
</comment>
<dbReference type="Proteomes" id="UP001159405">
    <property type="component" value="Unassembled WGS sequence"/>
</dbReference>
<evidence type="ECO:0000313" key="3">
    <source>
        <dbReference type="Proteomes" id="UP001159405"/>
    </source>
</evidence>